<dbReference type="Pfam" id="PF12697">
    <property type="entry name" value="Abhydrolase_6"/>
    <property type="match status" value="1"/>
</dbReference>
<reference evidence="2" key="1">
    <citation type="submission" date="2022-10" db="EMBL/GenBank/DDBJ databases">
        <title>The complete genomes of actinobacterial strains from the NBC collection.</title>
        <authorList>
            <person name="Joergensen T.S."/>
            <person name="Alvarez Arevalo M."/>
            <person name="Sterndorff E.B."/>
            <person name="Faurdal D."/>
            <person name="Vuksanovic O."/>
            <person name="Mourched A.-S."/>
            <person name="Charusanti P."/>
            <person name="Shaw S."/>
            <person name="Blin K."/>
            <person name="Weber T."/>
        </authorList>
    </citation>
    <scope>NUCLEOTIDE SEQUENCE</scope>
    <source>
        <strain evidence="2">NBC_01482</strain>
    </source>
</reference>
<gene>
    <name evidence="2" type="ORF">OG563_47800</name>
</gene>
<name>A0ABZ1Z835_9NOCA</name>
<dbReference type="PANTHER" id="PTHR43798">
    <property type="entry name" value="MONOACYLGLYCEROL LIPASE"/>
    <property type="match status" value="1"/>
</dbReference>
<protein>
    <submittedName>
        <fullName evidence="2">Alpha/beta hydrolase</fullName>
    </submittedName>
</protein>
<dbReference type="SUPFAM" id="SSF53474">
    <property type="entry name" value="alpha/beta-Hydrolases"/>
    <property type="match status" value="1"/>
</dbReference>
<evidence type="ECO:0000313" key="2">
    <source>
        <dbReference type="EMBL" id="WUV51466.1"/>
    </source>
</evidence>
<feature type="domain" description="AB hydrolase-1" evidence="1">
    <location>
        <begin position="26"/>
        <end position="272"/>
    </location>
</feature>
<evidence type="ECO:0000259" key="1">
    <source>
        <dbReference type="Pfam" id="PF12697"/>
    </source>
</evidence>
<keyword evidence="3" id="KW-1185">Reference proteome</keyword>
<dbReference type="EMBL" id="CP109441">
    <property type="protein sequence ID" value="WUV51466.1"/>
    <property type="molecule type" value="Genomic_DNA"/>
</dbReference>
<organism evidence="2 3">
    <name type="scientific">Nocardia vinacea</name>
    <dbReference type="NCBI Taxonomy" id="96468"/>
    <lineage>
        <taxon>Bacteria</taxon>
        <taxon>Bacillati</taxon>
        <taxon>Actinomycetota</taxon>
        <taxon>Actinomycetes</taxon>
        <taxon>Mycobacteriales</taxon>
        <taxon>Nocardiaceae</taxon>
        <taxon>Nocardia</taxon>
    </lineage>
</organism>
<dbReference type="Gene3D" id="3.40.50.1820">
    <property type="entry name" value="alpha/beta hydrolase"/>
    <property type="match status" value="1"/>
</dbReference>
<accession>A0ABZ1Z835</accession>
<dbReference type="InterPro" id="IPR050266">
    <property type="entry name" value="AB_hydrolase_sf"/>
</dbReference>
<proteinExistence type="predicted"/>
<keyword evidence="2" id="KW-0378">Hydrolase</keyword>
<dbReference type="Proteomes" id="UP001432062">
    <property type="component" value="Chromosome"/>
</dbReference>
<dbReference type="InterPro" id="IPR029058">
    <property type="entry name" value="AB_hydrolase_fold"/>
</dbReference>
<dbReference type="GO" id="GO:0016787">
    <property type="term" value="F:hydrolase activity"/>
    <property type="evidence" value="ECO:0007669"/>
    <property type="project" value="UniProtKB-KW"/>
</dbReference>
<dbReference type="InterPro" id="IPR000073">
    <property type="entry name" value="AB_hydrolase_1"/>
</dbReference>
<evidence type="ECO:0000313" key="3">
    <source>
        <dbReference type="Proteomes" id="UP001432062"/>
    </source>
</evidence>
<sequence>MSSGPVAGPDGAPVYLHDFGGDGPGLVLAHATGLHGAVWGPLARRLDSWHCWGLDLRGHGDSLVPDGDDLHWSGFGRDVRSVVERVGGPVLGVGHSLGGVAMLMAALDAPELFSALVLYEPALRMETGALDPGLAQLQSWMVKGAASRRSRFSSRAEALSNYAVKQPFAAIQAAALHAYVQHGFRDTTDGAVELKCLPSVEAQIFARTHEHDAVHSLHDLSCPVVVVRGEDTDPHQIRSAESLADTVSRRVRIMRGADHFGPLAQPAAFAAVVRDAVDELGLSTTP</sequence>
<dbReference type="PANTHER" id="PTHR43798:SF5">
    <property type="entry name" value="MONOACYLGLYCEROL LIPASE ABHD6"/>
    <property type="match status" value="1"/>
</dbReference>